<name>A0ABN4JD85_9BURK</name>
<dbReference type="Proteomes" id="UP000060277">
    <property type="component" value="Chromosome"/>
</dbReference>
<keyword evidence="3" id="KW-1185">Reference proteome</keyword>
<proteinExistence type="predicted"/>
<evidence type="ECO:0008006" key="4">
    <source>
        <dbReference type="Google" id="ProtNLM"/>
    </source>
</evidence>
<dbReference type="Gene3D" id="4.10.220.110">
    <property type="match status" value="1"/>
</dbReference>
<dbReference type="Pfam" id="PF05954">
    <property type="entry name" value="Phage_GPD"/>
    <property type="match status" value="1"/>
</dbReference>
<dbReference type="SUPFAM" id="SSF69255">
    <property type="entry name" value="gp5 N-terminal domain-like"/>
    <property type="match status" value="1"/>
</dbReference>
<dbReference type="NCBIfam" id="TIGR03361">
    <property type="entry name" value="VI_Rhs_Vgr"/>
    <property type="match status" value="1"/>
</dbReference>
<dbReference type="Gene3D" id="3.55.50.10">
    <property type="entry name" value="Baseplate protein-like domains"/>
    <property type="match status" value="1"/>
</dbReference>
<sequence length="564" mass="63368">MPQAHSAALADILDFEGMRAIGEPTKFVVRFTHEQHDLSRTDYLNKAAALLVQPRLRHPRSRPEPEHRVHGVVTGFALLKTGRDQSTYEVVLESRLALLRNTPKCRFFLDRSIPEIIRQILREHGFDQLQADFELALTKHYRKSAFVMQWEEDDLAFITRLCRRTGIWFVCEAGKHCERVRFCDDLTHYRRDAALDVPYLEHGNLDSGGAESVQTLAMYATTVPKTHSVRTYNPEQATSDTANGEKTRHGDETTYGEAHHWGTPGLMQQEAEEEANLRHEAAMAAQVEYRGTGDVLDLSPAAVLKLSNRELPDAPHGLLAVRVICRASRTAAYTVEFTAMPAERLYRLPLREQSWPRIDGVITGTIAAPDRYVGPYLDEQGRYTVHLHPDRDERVPGLESCPMRLAKPFAGAGQTGFHFGLVEGTVVTVGFLWGNPDLPYISQVLHTAEATDPIVAGYPWGTRNTLRTRTNNTLQMDDRDGCEHIKVATEHGNPPTLSPNLLRFFDHHIHDSRAGFRDFDASSYLRPRRIMDLPWDIKPASQPDAASAAVSRAASSRQAAFSPT</sequence>
<dbReference type="EMBL" id="CP013480">
    <property type="protein sequence ID" value="ALS58950.1"/>
    <property type="molecule type" value="Genomic_DNA"/>
</dbReference>
<feature type="region of interest" description="Disordered" evidence="1">
    <location>
        <begin position="234"/>
        <end position="255"/>
    </location>
</feature>
<reference evidence="3" key="1">
    <citation type="submission" date="2015-12" db="EMBL/GenBank/DDBJ databases">
        <title>Complete genome sequence of Pandoraea norimbergensis DSM 11628.</title>
        <authorList>
            <person name="Ee R."/>
            <person name="Lim Y.-L."/>
            <person name="Yong D."/>
            <person name="Yin W.-F."/>
            <person name="Chan K.-G."/>
        </authorList>
    </citation>
    <scope>NUCLEOTIDE SEQUENCE [LARGE SCALE GENOMIC DNA]</scope>
    <source>
        <strain evidence="3">DSM 11628</strain>
    </source>
</reference>
<evidence type="ECO:0000313" key="3">
    <source>
        <dbReference type="Proteomes" id="UP000060277"/>
    </source>
</evidence>
<dbReference type="NCBIfam" id="TIGR01646">
    <property type="entry name" value="vgr_GE"/>
    <property type="match status" value="1"/>
</dbReference>
<dbReference type="InterPro" id="IPR037026">
    <property type="entry name" value="Vgr_OB-fold_dom_sf"/>
</dbReference>
<gene>
    <name evidence="2" type="ORF">AT302_03305</name>
</gene>
<dbReference type="SUPFAM" id="SSF69279">
    <property type="entry name" value="Phage tail proteins"/>
    <property type="match status" value="2"/>
</dbReference>
<accession>A0ABN4JD85</accession>
<evidence type="ECO:0000256" key="1">
    <source>
        <dbReference type="SAM" id="MobiDB-lite"/>
    </source>
</evidence>
<evidence type="ECO:0000313" key="2">
    <source>
        <dbReference type="EMBL" id="ALS58950.1"/>
    </source>
</evidence>
<dbReference type="InterPro" id="IPR017847">
    <property type="entry name" value="T6SS_RhsGE_Vgr_subset"/>
</dbReference>
<dbReference type="RefSeq" id="WP_058375894.1">
    <property type="nucleotide sequence ID" value="NZ_CP013480.3"/>
</dbReference>
<dbReference type="InterPro" id="IPR006533">
    <property type="entry name" value="T6SS_Vgr_RhsGE"/>
</dbReference>
<dbReference type="Gene3D" id="2.40.50.230">
    <property type="entry name" value="Gp5 N-terminal domain"/>
    <property type="match status" value="1"/>
</dbReference>
<feature type="compositionally biased region" description="Basic and acidic residues" evidence="1">
    <location>
        <begin position="243"/>
        <end position="255"/>
    </location>
</feature>
<organism evidence="2 3">
    <name type="scientific">Pandoraea norimbergensis</name>
    <dbReference type="NCBI Taxonomy" id="93219"/>
    <lineage>
        <taxon>Bacteria</taxon>
        <taxon>Pseudomonadati</taxon>
        <taxon>Pseudomonadota</taxon>
        <taxon>Betaproteobacteria</taxon>
        <taxon>Burkholderiales</taxon>
        <taxon>Burkholderiaceae</taxon>
        <taxon>Pandoraea</taxon>
    </lineage>
</organism>
<dbReference type="Gene3D" id="2.30.110.50">
    <property type="match status" value="1"/>
</dbReference>
<protein>
    <recommendedName>
        <fullName evidence="4">Type VI secretion system tip protein VgrG</fullName>
    </recommendedName>
</protein>